<feature type="transmembrane region" description="Helical" evidence="1">
    <location>
        <begin position="28"/>
        <end position="45"/>
    </location>
</feature>
<evidence type="ECO:0000313" key="3">
    <source>
        <dbReference type="Proteomes" id="UP000216442"/>
    </source>
</evidence>
<sequence length="63" mass="6899">MRAALIISIASFPFMSFFHTSWQGRNVVYAVGQFLPMAMTVAYLLKQRDVAAFRVVAGGSDVG</sequence>
<dbReference type="Proteomes" id="UP000216442">
    <property type="component" value="Unassembled WGS sequence"/>
</dbReference>
<accession>A0A271LEL3</accession>
<organism evidence="2 3">
    <name type="scientific">Mesorhizobium temperatum</name>
    <dbReference type="NCBI Taxonomy" id="241416"/>
    <lineage>
        <taxon>Bacteria</taxon>
        <taxon>Pseudomonadati</taxon>
        <taxon>Pseudomonadota</taxon>
        <taxon>Alphaproteobacteria</taxon>
        <taxon>Hyphomicrobiales</taxon>
        <taxon>Phyllobacteriaceae</taxon>
        <taxon>Mesorhizobium</taxon>
    </lineage>
</organism>
<keyword evidence="1" id="KW-0472">Membrane</keyword>
<keyword evidence="1" id="KW-0812">Transmembrane</keyword>
<proteinExistence type="predicted"/>
<name>A0A271LEL3_9HYPH</name>
<gene>
    <name evidence="2" type="ORF">CIT26_26130</name>
</gene>
<dbReference type="AlphaFoldDB" id="A0A271LEL3"/>
<reference evidence="2 3" key="1">
    <citation type="submission" date="2017-08" db="EMBL/GenBank/DDBJ databases">
        <title>Mesorhizobium wenxinae sp. nov., a novel rhizobial species isolated from root nodules of chickpea (Cicer arietinum L.).</title>
        <authorList>
            <person name="Zhang J."/>
        </authorList>
    </citation>
    <scope>NUCLEOTIDE SEQUENCE [LARGE SCALE GENOMIC DNA]</scope>
    <source>
        <strain evidence="2 3">SDW018</strain>
    </source>
</reference>
<keyword evidence="3" id="KW-1185">Reference proteome</keyword>
<evidence type="ECO:0000256" key="1">
    <source>
        <dbReference type="SAM" id="Phobius"/>
    </source>
</evidence>
<evidence type="ECO:0000313" key="2">
    <source>
        <dbReference type="EMBL" id="PAQ06327.1"/>
    </source>
</evidence>
<dbReference type="EMBL" id="NPKJ01000067">
    <property type="protein sequence ID" value="PAQ06327.1"/>
    <property type="molecule type" value="Genomic_DNA"/>
</dbReference>
<keyword evidence="1" id="KW-1133">Transmembrane helix</keyword>
<protein>
    <submittedName>
        <fullName evidence="2">Uncharacterized protein</fullName>
    </submittedName>
</protein>
<comment type="caution">
    <text evidence="2">The sequence shown here is derived from an EMBL/GenBank/DDBJ whole genome shotgun (WGS) entry which is preliminary data.</text>
</comment>